<evidence type="ECO:0000256" key="9">
    <source>
        <dbReference type="ARBA" id="ARBA00023136"/>
    </source>
</evidence>
<evidence type="ECO:0000256" key="8">
    <source>
        <dbReference type="ARBA" id="ARBA00023077"/>
    </source>
</evidence>
<evidence type="ECO:0000256" key="4">
    <source>
        <dbReference type="ARBA" id="ARBA00022496"/>
    </source>
</evidence>
<dbReference type="Gene3D" id="2.40.170.20">
    <property type="entry name" value="TonB-dependent receptor, beta-barrel domain"/>
    <property type="match status" value="1"/>
</dbReference>
<name>A0A2A4FUJ0_9SPHN</name>
<keyword evidence="5 11" id="KW-0812">Transmembrane</keyword>
<evidence type="ECO:0000256" key="1">
    <source>
        <dbReference type="ARBA" id="ARBA00004571"/>
    </source>
</evidence>
<dbReference type="OrthoDB" id="7455607at2"/>
<proteinExistence type="inferred from homology"/>
<comment type="similarity">
    <text evidence="11 12">Belongs to the TonB-dependent receptor family.</text>
</comment>
<keyword evidence="6" id="KW-0408">Iron</keyword>
<keyword evidence="4" id="KW-0410">Iron transport</keyword>
<accession>A0A2A4FUJ0</accession>
<feature type="domain" description="TonB-dependent receptor plug" evidence="14">
    <location>
        <begin position="86"/>
        <end position="192"/>
    </location>
</feature>
<keyword evidence="9 11" id="KW-0472">Membrane</keyword>
<evidence type="ECO:0000256" key="5">
    <source>
        <dbReference type="ARBA" id="ARBA00022692"/>
    </source>
</evidence>
<evidence type="ECO:0000256" key="10">
    <source>
        <dbReference type="ARBA" id="ARBA00023237"/>
    </source>
</evidence>
<evidence type="ECO:0000259" key="14">
    <source>
        <dbReference type="Pfam" id="PF07715"/>
    </source>
</evidence>
<keyword evidence="3 11" id="KW-1134">Transmembrane beta strand</keyword>
<dbReference type="InterPro" id="IPR039426">
    <property type="entry name" value="TonB-dep_rcpt-like"/>
</dbReference>
<evidence type="ECO:0000256" key="11">
    <source>
        <dbReference type="PROSITE-ProRule" id="PRU01360"/>
    </source>
</evidence>
<dbReference type="InterPro" id="IPR036942">
    <property type="entry name" value="Beta-barrel_TonB_sf"/>
</dbReference>
<organism evidence="15 16">
    <name type="scientific">Rhizorhabdus dicambivorans</name>
    <dbReference type="NCBI Taxonomy" id="1850238"/>
    <lineage>
        <taxon>Bacteria</taxon>
        <taxon>Pseudomonadati</taxon>
        <taxon>Pseudomonadota</taxon>
        <taxon>Alphaproteobacteria</taxon>
        <taxon>Sphingomonadales</taxon>
        <taxon>Sphingomonadaceae</taxon>
        <taxon>Rhizorhabdus</taxon>
    </lineage>
</organism>
<evidence type="ECO:0000256" key="12">
    <source>
        <dbReference type="RuleBase" id="RU003357"/>
    </source>
</evidence>
<dbReference type="PROSITE" id="PS52016">
    <property type="entry name" value="TONB_DEPENDENT_REC_3"/>
    <property type="match status" value="1"/>
</dbReference>
<keyword evidence="10 11" id="KW-0998">Cell outer membrane</keyword>
<keyword evidence="16" id="KW-1185">Reference proteome</keyword>
<feature type="domain" description="TonB-dependent receptor-like beta-barrel" evidence="13">
    <location>
        <begin position="427"/>
        <end position="765"/>
    </location>
</feature>
<evidence type="ECO:0000259" key="13">
    <source>
        <dbReference type="Pfam" id="PF00593"/>
    </source>
</evidence>
<dbReference type="InterPro" id="IPR000531">
    <property type="entry name" value="Beta-barrel_TonB"/>
</dbReference>
<dbReference type="KEGG" id="rdi:CMV14_14740"/>
<dbReference type="Proteomes" id="UP000218934">
    <property type="component" value="Unassembled WGS sequence"/>
</dbReference>
<dbReference type="GO" id="GO:0009279">
    <property type="term" value="C:cell outer membrane"/>
    <property type="evidence" value="ECO:0007669"/>
    <property type="project" value="UniProtKB-SubCell"/>
</dbReference>
<dbReference type="PANTHER" id="PTHR32552">
    <property type="entry name" value="FERRICHROME IRON RECEPTOR-RELATED"/>
    <property type="match status" value="1"/>
</dbReference>
<evidence type="ECO:0000313" key="16">
    <source>
        <dbReference type="Proteomes" id="UP000218934"/>
    </source>
</evidence>
<sequence length="821" mass="89169">MFNVSKEAVKADKGCAAPSFQERVMRSYRSVAALAGMGALAWSLALPLAAAQAQETANPQEGSAGADRAVGLEEIVVTAQRRAGKLQDTPIAVTALTGATMERARVQNFGDLVTKIPGFSINSLSRSRTNPALRGGSSSLSAPGADNAVALFVDDIYYGSAGDFEVDLFDIERVEVLRGPQGTLFGRNSTGGSIAVVTRDPKAAPEGSVEVSAGNYDLIQARGFVTSALDDSEHWLGSLAFTGTNQAGTSFNRTVGRAVDTTNRMSLRGKIKWVGRDDLTVLISGDYSRKSETNEARDFLGAPPSAAGLRAVGYVPDRQRRLVDQFDNGSFDSTSWGGSVKVEAEVGAGTLSSISGYRRARINQTPTDLLGLPVLTVSVGEPRKLDQFTQELRWISPSGERLTYVGGLYFLYQKDRRDEQFRTRYDPTTFAGALQAATFCPLQGDELNFAVPGCVASRPDLFDPNSVNTFQSSKVYSYAAYLQGTYELIDTVRLTAGARVTRDRKTARGFTRGDLDFIFNPVAVPGGFEGTAGGYRVGRLSKSWTAFTPKITIDWKPREEWLVYATVSKGYRSGAFQLEADATTAAVPIEPEYVWNYEAGLKSRFLDNRAQLNLAFFQANYRNLQFSFTDGTTGDLVVSNAGKARVRGVEAEAVLIVADGLTLSANYSYQVGHVRGFPVQAEIPDGQAPGQTPRHSLNLSASYAHELPGGGELSLAGDFQYKSKYQLEINPDPAFTSRVKGLVNGSISYRTANEKWQFTIWGKNLTDENIVTYGQDFRFLAYSFDEAYNPDSPRYNVAAATANMPRYAPPRTYGATVRLNF</sequence>
<keyword evidence="2 11" id="KW-0813">Transport</keyword>
<dbReference type="InterPro" id="IPR012910">
    <property type="entry name" value="Plug_dom"/>
</dbReference>
<dbReference type="GO" id="GO:0006826">
    <property type="term" value="P:iron ion transport"/>
    <property type="evidence" value="ECO:0007669"/>
    <property type="project" value="UniProtKB-KW"/>
</dbReference>
<comment type="caution">
    <text evidence="15">The sequence shown here is derived from an EMBL/GenBank/DDBJ whole genome shotgun (WGS) entry which is preliminary data.</text>
</comment>
<dbReference type="PANTHER" id="PTHR32552:SF81">
    <property type="entry name" value="TONB-DEPENDENT OUTER MEMBRANE RECEPTOR"/>
    <property type="match status" value="1"/>
</dbReference>
<keyword evidence="15" id="KW-0675">Receptor</keyword>
<dbReference type="EMBL" id="NWUF01000011">
    <property type="protein sequence ID" value="PCE41847.1"/>
    <property type="molecule type" value="Genomic_DNA"/>
</dbReference>
<protein>
    <submittedName>
        <fullName evidence="15">TonB-dependent receptor</fullName>
    </submittedName>
</protein>
<dbReference type="Pfam" id="PF07715">
    <property type="entry name" value="Plug"/>
    <property type="match status" value="1"/>
</dbReference>
<evidence type="ECO:0000256" key="6">
    <source>
        <dbReference type="ARBA" id="ARBA00023004"/>
    </source>
</evidence>
<evidence type="ECO:0000256" key="3">
    <source>
        <dbReference type="ARBA" id="ARBA00022452"/>
    </source>
</evidence>
<gene>
    <name evidence="15" type="ORF">COO09_12495</name>
</gene>
<dbReference type="Pfam" id="PF00593">
    <property type="entry name" value="TonB_dep_Rec_b-barrel"/>
    <property type="match status" value="1"/>
</dbReference>
<dbReference type="SUPFAM" id="SSF56935">
    <property type="entry name" value="Porins"/>
    <property type="match status" value="1"/>
</dbReference>
<keyword evidence="7" id="KW-0406">Ion transport</keyword>
<evidence type="ECO:0000313" key="15">
    <source>
        <dbReference type="EMBL" id="PCE41847.1"/>
    </source>
</evidence>
<dbReference type="AlphaFoldDB" id="A0A2A4FUJ0"/>
<evidence type="ECO:0000256" key="2">
    <source>
        <dbReference type="ARBA" id="ARBA00022448"/>
    </source>
</evidence>
<evidence type="ECO:0000256" key="7">
    <source>
        <dbReference type="ARBA" id="ARBA00023065"/>
    </source>
</evidence>
<dbReference type="CDD" id="cd01347">
    <property type="entry name" value="ligand_gated_channel"/>
    <property type="match status" value="1"/>
</dbReference>
<comment type="subcellular location">
    <subcellularLocation>
        <location evidence="1 11">Cell outer membrane</location>
        <topology evidence="1 11">Multi-pass membrane protein</topology>
    </subcellularLocation>
</comment>
<reference evidence="15 16" key="1">
    <citation type="submission" date="2017-09" db="EMBL/GenBank/DDBJ databases">
        <title>The Catabolism of 3,6-Dichlorosalicylic acid is Initiated by the Cytochrome P450 Monooxygenase DsmABC in Rhizorhabdus dicambivorans Ndbn-20.</title>
        <authorList>
            <person name="Na L."/>
        </authorList>
    </citation>
    <scope>NUCLEOTIDE SEQUENCE [LARGE SCALE GENOMIC DNA]</scope>
    <source>
        <strain evidence="15 16">Ndbn-20m</strain>
    </source>
</reference>
<keyword evidence="8 12" id="KW-0798">TonB box</keyword>